<sequence>MFKFEFIEPWAKRSTDYFAFIDPGTGNGMSAAIQLLIDFTR</sequence>
<gene>
    <name evidence="1" type="ORF">METZ01_LOCUS81192</name>
</gene>
<dbReference type="EMBL" id="UINC01006571">
    <property type="protein sequence ID" value="SVA28338.1"/>
    <property type="molecule type" value="Genomic_DNA"/>
</dbReference>
<evidence type="ECO:0000313" key="1">
    <source>
        <dbReference type="EMBL" id="SVA28338.1"/>
    </source>
</evidence>
<dbReference type="AlphaFoldDB" id="A0A381UL25"/>
<accession>A0A381UL25</accession>
<name>A0A381UL25_9ZZZZ</name>
<proteinExistence type="predicted"/>
<reference evidence="1" key="1">
    <citation type="submission" date="2018-05" db="EMBL/GenBank/DDBJ databases">
        <authorList>
            <person name="Lanie J.A."/>
            <person name="Ng W.-L."/>
            <person name="Kazmierczak K.M."/>
            <person name="Andrzejewski T.M."/>
            <person name="Davidsen T.M."/>
            <person name="Wayne K.J."/>
            <person name="Tettelin H."/>
            <person name="Glass J.I."/>
            <person name="Rusch D."/>
            <person name="Podicherti R."/>
            <person name="Tsui H.-C.T."/>
            <person name="Winkler M.E."/>
        </authorList>
    </citation>
    <scope>NUCLEOTIDE SEQUENCE</scope>
</reference>
<organism evidence="1">
    <name type="scientific">marine metagenome</name>
    <dbReference type="NCBI Taxonomy" id="408172"/>
    <lineage>
        <taxon>unclassified sequences</taxon>
        <taxon>metagenomes</taxon>
        <taxon>ecological metagenomes</taxon>
    </lineage>
</organism>
<protein>
    <submittedName>
        <fullName evidence="1">Uncharacterized protein</fullName>
    </submittedName>
</protein>